<protein>
    <submittedName>
        <fullName evidence="2">Uncharacterized protein</fullName>
    </submittedName>
</protein>
<sequence length="32" mass="3537">MLALDGQVTRMQGTGATYHDPAQPRRSRDIGH</sequence>
<feature type="region of interest" description="Disordered" evidence="1">
    <location>
        <begin position="1"/>
        <end position="32"/>
    </location>
</feature>
<evidence type="ECO:0000313" key="3">
    <source>
        <dbReference type="Proteomes" id="UP000253426"/>
    </source>
</evidence>
<reference evidence="2 3" key="1">
    <citation type="submission" date="2018-06" db="EMBL/GenBank/DDBJ databases">
        <title>Genomic Encyclopedia of Type Strains, Phase IV (KMG-IV): sequencing the most valuable type-strain genomes for metagenomic binning, comparative biology and taxonomic classification.</title>
        <authorList>
            <person name="Goeker M."/>
        </authorList>
    </citation>
    <scope>NUCLEOTIDE SEQUENCE [LARGE SCALE GENOMIC DNA]</scope>
    <source>
        <strain evidence="2 3">DSM 25532</strain>
    </source>
</reference>
<proteinExistence type="predicted"/>
<accession>A0A366H7F3</accession>
<keyword evidence="3" id="KW-1185">Reference proteome</keyword>
<dbReference type="EMBL" id="QNRR01000014">
    <property type="protein sequence ID" value="RBP37371.1"/>
    <property type="molecule type" value="Genomic_DNA"/>
</dbReference>
<organism evidence="2 3">
    <name type="scientific">Roseimicrobium gellanilyticum</name>
    <dbReference type="NCBI Taxonomy" id="748857"/>
    <lineage>
        <taxon>Bacteria</taxon>
        <taxon>Pseudomonadati</taxon>
        <taxon>Verrucomicrobiota</taxon>
        <taxon>Verrucomicrobiia</taxon>
        <taxon>Verrucomicrobiales</taxon>
        <taxon>Verrucomicrobiaceae</taxon>
        <taxon>Roseimicrobium</taxon>
    </lineage>
</organism>
<evidence type="ECO:0000313" key="2">
    <source>
        <dbReference type="EMBL" id="RBP37371.1"/>
    </source>
</evidence>
<evidence type="ECO:0000256" key="1">
    <source>
        <dbReference type="SAM" id="MobiDB-lite"/>
    </source>
</evidence>
<feature type="compositionally biased region" description="Basic and acidic residues" evidence="1">
    <location>
        <begin position="22"/>
        <end position="32"/>
    </location>
</feature>
<dbReference type="Proteomes" id="UP000253426">
    <property type="component" value="Unassembled WGS sequence"/>
</dbReference>
<name>A0A366H7F3_9BACT</name>
<comment type="caution">
    <text evidence="2">The sequence shown here is derived from an EMBL/GenBank/DDBJ whole genome shotgun (WGS) entry which is preliminary data.</text>
</comment>
<gene>
    <name evidence="2" type="ORF">DES53_114109</name>
</gene>
<dbReference type="AlphaFoldDB" id="A0A366H7F3"/>